<feature type="transmembrane region" description="Helical" evidence="6">
    <location>
        <begin position="153"/>
        <end position="170"/>
    </location>
</feature>
<feature type="transmembrane region" description="Helical" evidence="6">
    <location>
        <begin position="314"/>
        <end position="339"/>
    </location>
</feature>
<dbReference type="InterPro" id="IPR036259">
    <property type="entry name" value="MFS_trans_sf"/>
</dbReference>
<accession>A0A8G1QR21</accession>
<dbReference type="Gene3D" id="1.20.1720.10">
    <property type="entry name" value="Multidrug resistance protein D"/>
    <property type="match status" value="1"/>
</dbReference>
<keyword evidence="5 6" id="KW-0472">Membrane</keyword>
<dbReference type="Pfam" id="PF07690">
    <property type="entry name" value="MFS_1"/>
    <property type="match status" value="1"/>
</dbReference>
<evidence type="ECO:0000313" key="8">
    <source>
        <dbReference type="EMBL" id="RAH52736.1"/>
    </source>
</evidence>
<protein>
    <submittedName>
        <fullName evidence="8">MFS general substrate transporter</fullName>
    </submittedName>
</protein>
<proteinExistence type="predicted"/>
<evidence type="ECO:0000256" key="5">
    <source>
        <dbReference type="ARBA" id="ARBA00023136"/>
    </source>
</evidence>
<keyword evidence="2" id="KW-0813">Transport</keyword>
<evidence type="ECO:0000313" key="9">
    <source>
        <dbReference type="Proteomes" id="UP000249526"/>
    </source>
</evidence>
<sequence length="420" mass="44988">MDNVFDAAVSIALPTIQQEFNVTSSNLQWVISAYTLTFGGFLLLSGVLSDRYGRRWILCTGILWLSIWTIAVGVGETFLQLAIFRAFQGIGAAMTVPSSPGIIGSYYVGKDQSRALSVFASCGALGFCGGLIFGFFVLPKDRKEDGTRPRLDYMGAALSTAGLVLLSFVLSSGGVQGWNRGFIIGLLATSVVLLIGFVSVEKKVSNPTMPLSLWKLPHFPLLWLSAFAVYGSYQTTLYYAVLAAQRVSHLSAKQTAICFLPMGGCGLILTMLLGYLIDIVSPRMLLFFGMSMAVVAPIPTSVGMHENMSFWTSLLPTSILGIAGISLSWVTVSTVMLSLVPVNVKSFCGGMINTAFQFGAAVALAIAAAVTQELDIKHGHGVVQEYRTGLWCSAVTAGVGLLFSVLSLLGPVMKWLRQLN</sequence>
<dbReference type="GO" id="GO:0016020">
    <property type="term" value="C:membrane"/>
    <property type="evidence" value="ECO:0007669"/>
    <property type="project" value="UniProtKB-SubCell"/>
</dbReference>
<dbReference type="EMBL" id="KZ825082">
    <property type="protein sequence ID" value="RAH52736.1"/>
    <property type="molecule type" value="Genomic_DNA"/>
</dbReference>
<dbReference type="InterPro" id="IPR011701">
    <property type="entry name" value="MFS"/>
</dbReference>
<name>A0A8G1QR21_9EURO</name>
<dbReference type="RefSeq" id="XP_025510658.1">
    <property type="nucleotide sequence ID" value="XM_025665403.1"/>
</dbReference>
<feature type="transmembrane region" description="Helical" evidence="6">
    <location>
        <begin position="182"/>
        <end position="200"/>
    </location>
</feature>
<feature type="transmembrane region" description="Helical" evidence="6">
    <location>
        <begin position="56"/>
        <end position="74"/>
    </location>
</feature>
<feature type="transmembrane region" description="Helical" evidence="6">
    <location>
        <begin position="86"/>
        <end position="108"/>
    </location>
</feature>
<evidence type="ECO:0000256" key="1">
    <source>
        <dbReference type="ARBA" id="ARBA00004141"/>
    </source>
</evidence>
<keyword evidence="9" id="KW-1185">Reference proteome</keyword>
<evidence type="ECO:0000256" key="6">
    <source>
        <dbReference type="SAM" id="Phobius"/>
    </source>
</evidence>
<feature type="transmembrane region" description="Helical" evidence="6">
    <location>
        <begin position="283"/>
        <end position="302"/>
    </location>
</feature>
<evidence type="ECO:0000256" key="3">
    <source>
        <dbReference type="ARBA" id="ARBA00022692"/>
    </source>
</evidence>
<feature type="transmembrane region" description="Helical" evidence="6">
    <location>
        <begin position="351"/>
        <end position="370"/>
    </location>
</feature>
<dbReference type="SUPFAM" id="SSF103473">
    <property type="entry name" value="MFS general substrate transporter"/>
    <property type="match status" value="1"/>
</dbReference>
<evidence type="ECO:0000256" key="2">
    <source>
        <dbReference type="ARBA" id="ARBA00022448"/>
    </source>
</evidence>
<dbReference type="PANTHER" id="PTHR42718">
    <property type="entry name" value="MAJOR FACILITATOR SUPERFAMILY MULTIDRUG TRANSPORTER MFSC"/>
    <property type="match status" value="1"/>
</dbReference>
<keyword evidence="3 6" id="KW-0812">Transmembrane</keyword>
<organism evidence="8 9">
    <name type="scientific">Aspergillus piperis CBS 112811</name>
    <dbReference type="NCBI Taxonomy" id="1448313"/>
    <lineage>
        <taxon>Eukaryota</taxon>
        <taxon>Fungi</taxon>
        <taxon>Dikarya</taxon>
        <taxon>Ascomycota</taxon>
        <taxon>Pezizomycotina</taxon>
        <taxon>Eurotiomycetes</taxon>
        <taxon>Eurotiomycetidae</taxon>
        <taxon>Eurotiales</taxon>
        <taxon>Aspergillaceae</taxon>
        <taxon>Aspergillus</taxon>
        <taxon>Aspergillus subgen. Circumdati</taxon>
    </lineage>
</organism>
<dbReference type="PROSITE" id="PS00216">
    <property type="entry name" value="SUGAR_TRANSPORT_1"/>
    <property type="match status" value="1"/>
</dbReference>
<evidence type="ECO:0000256" key="4">
    <source>
        <dbReference type="ARBA" id="ARBA00022989"/>
    </source>
</evidence>
<dbReference type="InterPro" id="IPR020846">
    <property type="entry name" value="MFS_dom"/>
</dbReference>
<feature type="transmembrane region" description="Helical" evidence="6">
    <location>
        <begin position="115"/>
        <end position="138"/>
    </location>
</feature>
<gene>
    <name evidence="8" type="ORF">BO85DRAFT_524231</name>
</gene>
<feature type="transmembrane region" description="Helical" evidence="6">
    <location>
        <begin position="256"/>
        <end position="277"/>
    </location>
</feature>
<dbReference type="GeneID" id="37168805"/>
<feature type="transmembrane region" description="Helical" evidence="6">
    <location>
        <begin position="220"/>
        <end position="244"/>
    </location>
</feature>
<dbReference type="Gene3D" id="1.20.1250.20">
    <property type="entry name" value="MFS general substrate transporter like domains"/>
    <property type="match status" value="1"/>
</dbReference>
<feature type="transmembrane region" description="Helical" evidence="6">
    <location>
        <begin position="390"/>
        <end position="410"/>
    </location>
</feature>
<dbReference type="AlphaFoldDB" id="A0A8G1QR21"/>
<reference evidence="8 9" key="1">
    <citation type="submission" date="2018-02" db="EMBL/GenBank/DDBJ databases">
        <title>The genomes of Aspergillus section Nigri reveals drivers in fungal speciation.</title>
        <authorList>
            <consortium name="DOE Joint Genome Institute"/>
            <person name="Vesth T.C."/>
            <person name="Nybo J."/>
            <person name="Theobald S."/>
            <person name="Brandl J."/>
            <person name="Frisvad J.C."/>
            <person name="Nielsen K.F."/>
            <person name="Lyhne E.K."/>
            <person name="Kogle M.E."/>
            <person name="Kuo A."/>
            <person name="Riley R."/>
            <person name="Clum A."/>
            <person name="Nolan M."/>
            <person name="Lipzen A."/>
            <person name="Salamov A."/>
            <person name="Henrissat B."/>
            <person name="Wiebenga A."/>
            <person name="De vries R.P."/>
            <person name="Grigoriev I.V."/>
            <person name="Mortensen U.H."/>
            <person name="Andersen M.R."/>
            <person name="Baker S.E."/>
        </authorList>
    </citation>
    <scope>NUCLEOTIDE SEQUENCE [LARGE SCALE GENOMIC DNA]</scope>
    <source>
        <strain evidence="8 9">CBS 112811</strain>
    </source>
</reference>
<dbReference type="PANTHER" id="PTHR42718:SF9">
    <property type="entry name" value="MAJOR FACILITATOR SUPERFAMILY MULTIDRUG TRANSPORTER MFSC"/>
    <property type="match status" value="1"/>
</dbReference>
<dbReference type="Proteomes" id="UP000249526">
    <property type="component" value="Unassembled WGS sequence"/>
</dbReference>
<feature type="transmembrane region" description="Helical" evidence="6">
    <location>
        <begin position="29"/>
        <end position="49"/>
    </location>
</feature>
<keyword evidence="4 6" id="KW-1133">Transmembrane helix</keyword>
<comment type="subcellular location">
    <subcellularLocation>
        <location evidence="1">Membrane</location>
        <topology evidence="1">Multi-pass membrane protein</topology>
    </subcellularLocation>
</comment>
<dbReference type="GO" id="GO:0022857">
    <property type="term" value="F:transmembrane transporter activity"/>
    <property type="evidence" value="ECO:0007669"/>
    <property type="project" value="InterPro"/>
</dbReference>
<dbReference type="PROSITE" id="PS50850">
    <property type="entry name" value="MFS"/>
    <property type="match status" value="1"/>
</dbReference>
<dbReference type="InterPro" id="IPR005829">
    <property type="entry name" value="Sugar_transporter_CS"/>
</dbReference>
<evidence type="ECO:0000259" key="7">
    <source>
        <dbReference type="PROSITE" id="PS50850"/>
    </source>
</evidence>
<feature type="domain" description="Major facilitator superfamily (MFS) profile" evidence="7">
    <location>
        <begin position="1"/>
        <end position="420"/>
    </location>
</feature>